<evidence type="ECO:0000313" key="7">
    <source>
        <dbReference type="Proteomes" id="UP000008138"/>
    </source>
</evidence>
<evidence type="ECO:0000256" key="3">
    <source>
        <dbReference type="ARBA" id="ARBA00022840"/>
    </source>
</evidence>
<dbReference type="OrthoDB" id="33241at2157"/>
<evidence type="ECO:0000259" key="5">
    <source>
        <dbReference type="PROSITE" id="PS50975"/>
    </source>
</evidence>
<keyword evidence="7" id="KW-1185">Reference proteome</keyword>
<dbReference type="GO" id="GO:0005524">
    <property type="term" value="F:ATP binding"/>
    <property type="evidence" value="ECO:0007669"/>
    <property type="project" value="UniProtKB-UniRule"/>
</dbReference>
<accession>F2L3R4</accession>
<dbReference type="SUPFAM" id="SSF56059">
    <property type="entry name" value="Glutathione synthetase ATP-binding domain-like"/>
    <property type="match status" value="1"/>
</dbReference>
<proteinExistence type="predicted"/>
<reference key="2">
    <citation type="submission" date="2011-03" db="EMBL/GenBank/DDBJ databases">
        <title>Complete genome sequence of the thermoacidophilic crenarchaeon Thermoproteus uzoniensis 768-20.</title>
        <authorList>
            <person name="Mardanov A.V."/>
            <person name="Gumerov V.M."/>
            <person name="Beletsky A.V."/>
            <person name="Prokofeva M.I."/>
            <person name="Bonch-Osmolovskaya E.A."/>
            <person name="Ravin N.V."/>
            <person name="Skryabin K.G."/>
        </authorList>
    </citation>
    <scope>NUCLEOTIDE SEQUENCE</scope>
    <source>
        <strain>768-20</strain>
    </source>
</reference>
<dbReference type="Gene3D" id="3.30.470.20">
    <property type="entry name" value="ATP-grasp fold, B domain"/>
    <property type="match status" value="1"/>
</dbReference>
<dbReference type="NCBIfam" id="TIGR00768">
    <property type="entry name" value="rimK_fam"/>
    <property type="match status" value="1"/>
</dbReference>
<dbReference type="PANTHER" id="PTHR21621">
    <property type="entry name" value="RIBOSOMAL PROTEIN S6 MODIFICATION PROTEIN"/>
    <property type="match status" value="1"/>
</dbReference>
<sequence length="298" mass="32822">MDIGIIRPYEVEFHPGDVADLENAIVERGHRPVRIYIDMLEVRLQGGVEIWQGVGRGEPAKVEVPGAILRHLGIFRDFEQFSYRVFAARAVEMAGAVVLNPVMSWVVASDKLASAAVLSKAGIPVPPTLVSENMFAAYRAVSAFGDVVVKPLRGSMGYGVFRLDNPDVAMHVFSMLTNLNKPFYVQKFVEKNGGDYRVVVVGGRAIGAEFRRAAGWKTNVAQGARPEPARLTKELEELAVRAVEALNLEYGGVDIAETKEGYYVFEVNPTMSWQGFKAATGINPAPFIVERLLEKIKR</sequence>
<gene>
    <name evidence="6" type="ordered locus">TUZN_0554</name>
</gene>
<dbReference type="InterPro" id="IPR004666">
    <property type="entry name" value="Rp_bS6_RimK/Lys_biosynth_LsyX"/>
</dbReference>
<reference evidence="6 7" key="1">
    <citation type="journal article" date="2011" name="J. Bacteriol.">
        <title>Complete genome sequence of the thermoacidophilic crenarchaeon Thermoproteus uzoniensis 768-20.</title>
        <authorList>
            <person name="Mardanov A.V."/>
            <person name="Gumerov V.M."/>
            <person name="Beletsky A.V."/>
            <person name="Prokofeva M.I."/>
            <person name="Bonch-Osmolovskaya E.A."/>
            <person name="Ravin N.V."/>
            <person name="Skryabin K.G."/>
        </authorList>
    </citation>
    <scope>NUCLEOTIDE SEQUENCE [LARGE SCALE GENOMIC DNA]</scope>
    <source>
        <strain evidence="6 7">768-20</strain>
    </source>
</reference>
<dbReference type="STRING" id="999630.TUZN_0554"/>
<evidence type="ECO:0000256" key="1">
    <source>
        <dbReference type="ARBA" id="ARBA00022723"/>
    </source>
</evidence>
<protein>
    <submittedName>
        <fullName evidence="6">Alpha-L-glutamate ligase</fullName>
    </submittedName>
</protein>
<dbReference type="GO" id="GO:0046872">
    <property type="term" value="F:metal ion binding"/>
    <property type="evidence" value="ECO:0007669"/>
    <property type="project" value="UniProtKB-KW"/>
</dbReference>
<dbReference type="HOGENOM" id="CLU_054353_2_0_2"/>
<keyword evidence="2 4" id="KW-0547">Nucleotide-binding</keyword>
<dbReference type="InterPro" id="IPR013815">
    <property type="entry name" value="ATP_grasp_subdomain_1"/>
</dbReference>
<keyword evidence="1" id="KW-0479">Metal-binding</keyword>
<dbReference type="PROSITE" id="PS50975">
    <property type="entry name" value="ATP_GRASP"/>
    <property type="match status" value="1"/>
</dbReference>
<dbReference type="eggNOG" id="arCOG01589">
    <property type="taxonomic scope" value="Archaea"/>
</dbReference>
<keyword evidence="3 4" id="KW-0067">ATP-binding</keyword>
<dbReference type="AlphaFoldDB" id="F2L3R4"/>
<feature type="domain" description="ATP-grasp" evidence="5">
    <location>
        <begin position="115"/>
        <end position="293"/>
    </location>
</feature>
<dbReference type="Gene3D" id="3.30.1490.20">
    <property type="entry name" value="ATP-grasp fold, A domain"/>
    <property type="match status" value="1"/>
</dbReference>
<evidence type="ECO:0000313" key="6">
    <source>
        <dbReference type="EMBL" id="AEA12048.1"/>
    </source>
</evidence>
<dbReference type="InterPro" id="IPR011761">
    <property type="entry name" value="ATP-grasp"/>
</dbReference>
<name>F2L3R4_THEU7</name>
<dbReference type="KEGG" id="tuz:TUZN_0554"/>
<keyword evidence="6" id="KW-0436">Ligase</keyword>
<dbReference type="Proteomes" id="UP000008138">
    <property type="component" value="Chromosome"/>
</dbReference>
<dbReference type="EMBL" id="CP002590">
    <property type="protein sequence ID" value="AEA12048.1"/>
    <property type="molecule type" value="Genomic_DNA"/>
</dbReference>
<dbReference type="GO" id="GO:0016879">
    <property type="term" value="F:ligase activity, forming carbon-nitrogen bonds"/>
    <property type="evidence" value="ECO:0007669"/>
    <property type="project" value="TreeGrafter"/>
</dbReference>
<organism evidence="6 7">
    <name type="scientific">Thermoproteus uzoniensis (strain 768-20)</name>
    <dbReference type="NCBI Taxonomy" id="999630"/>
    <lineage>
        <taxon>Archaea</taxon>
        <taxon>Thermoproteota</taxon>
        <taxon>Thermoprotei</taxon>
        <taxon>Thermoproteales</taxon>
        <taxon>Thermoproteaceae</taxon>
        <taxon>Thermoproteus</taxon>
    </lineage>
</organism>
<evidence type="ECO:0000256" key="2">
    <source>
        <dbReference type="ARBA" id="ARBA00022741"/>
    </source>
</evidence>
<dbReference type="GeneID" id="10360097"/>
<dbReference type="PANTHER" id="PTHR21621:SF0">
    <property type="entry name" value="BETA-CITRYLGLUTAMATE SYNTHASE B-RELATED"/>
    <property type="match status" value="1"/>
</dbReference>
<dbReference type="InterPro" id="IPR013651">
    <property type="entry name" value="ATP-grasp_RimK-type"/>
</dbReference>
<dbReference type="GO" id="GO:0005737">
    <property type="term" value="C:cytoplasm"/>
    <property type="evidence" value="ECO:0007669"/>
    <property type="project" value="TreeGrafter"/>
</dbReference>
<evidence type="ECO:0000256" key="4">
    <source>
        <dbReference type="PROSITE-ProRule" id="PRU00409"/>
    </source>
</evidence>
<dbReference type="Pfam" id="PF08443">
    <property type="entry name" value="RimK"/>
    <property type="match status" value="1"/>
</dbReference>
<dbReference type="RefSeq" id="WP_013679384.1">
    <property type="nucleotide sequence ID" value="NC_015315.1"/>
</dbReference>
<dbReference type="Gene3D" id="3.40.50.20">
    <property type="match status" value="1"/>
</dbReference>